<dbReference type="AlphaFoldDB" id="A0A0M0I585"/>
<dbReference type="InterPro" id="IPR043128">
    <property type="entry name" value="Rev_trsase/Diguanyl_cyclase"/>
</dbReference>
<dbReference type="PROSITE" id="PS50887">
    <property type="entry name" value="GGDEF"/>
    <property type="match status" value="1"/>
</dbReference>
<dbReference type="InterPro" id="IPR013655">
    <property type="entry name" value="PAS_fold_3"/>
</dbReference>
<dbReference type="PANTHER" id="PTHR46663">
    <property type="entry name" value="DIGUANYLATE CYCLASE DGCT-RELATED"/>
    <property type="match status" value="1"/>
</dbReference>
<dbReference type="InterPro" id="IPR029787">
    <property type="entry name" value="Nucleotide_cyclase"/>
</dbReference>
<dbReference type="Gene3D" id="3.30.70.270">
    <property type="match status" value="1"/>
</dbReference>
<dbReference type="SMART" id="SM00267">
    <property type="entry name" value="GGDEF"/>
    <property type="match status" value="1"/>
</dbReference>
<feature type="domain" description="GGDEF" evidence="3">
    <location>
        <begin position="426"/>
        <end position="561"/>
    </location>
</feature>
<dbReference type="PATRIC" id="fig|171383.3.peg.565"/>
<evidence type="ECO:0000313" key="5">
    <source>
        <dbReference type="Proteomes" id="UP000037530"/>
    </source>
</evidence>
<dbReference type="NCBIfam" id="TIGR00229">
    <property type="entry name" value="sensory_box"/>
    <property type="match status" value="3"/>
</dbReference>
<dbReference type="OrthoDB" id="9799509at2"/>
<dbReference type="CDD" id="cd00130">
    <property type="entry name" value="PAS"/>
    <property type="match status" value="3"/>
</dbReference>
<dbReference type="NCBIfam" id="TIGR00254">
    <property type="entry name" value="GGDEF"/>
    <property type="match status" value="1"/>
</dbReference>
<dbReference type="RefSeq" id="WP_053407557.1">
    <property type="nucleotide sequence ID" value="NZ_DAIPHI010000217.1"/>
</dbReference>
<dbReference type="EMBL" id="LHPI01000001">
    <property type="protein sequence ID" value="KOO09297.1"/>
    <property type="molecule type" value="Genomic_DNA"/>
</dbReference>
<proteinExistence type="predicted"/>
<evidence type="ECO:0000259" key="1">
    <source>
        <dbReference type="PROSITE" id="PS50112"/>
    </source>
</evidence>
<evidence type="ECO:0000259" key="3">
    <source>
        <dbReference type="PROSITE" id="PS50887"/>
    </source>
</evidence>
<feature type="domain" description="PAS" evidence="1">
    <location>
        <begin position="269"/>
        <end position="314"/>
    </location>
</feature>
<dbReference type="SMART" id="SM00086">
    <property type="entry name" value="PAC"/>
    <property type="match status" value="3"/>
</dbReference>
<dbReference type="InterPro" id="IPR000700">
    <property type="entry name" value="PAS-assoc_C"/>
</dbReference>
<accession>A0A0M0I585</accession>
<dbReference type="InterPro" id="IPR001610">
    <property type="entry name" value="PAC"/>
</dbReference>
<dbReference type="PANTHER" id="PTHR46663:SF3">
    <property type="entry name" value="SLL0267 PROTEIN"/>
    <property type="match status" value="1"/>
</dbReference>
<dbReference type="Gene3D" id="3.30.450.20">
    <property type="entry name" value="PAS domain"/>
    <property type="match status" value="3"/>
</dbReference>
<dbReference type="InterPro" id="IPR000014">
    <property type="entry name" value="PAS"/>
</dbReference>
<gene>
    <name evidence="4" type="ORF">AKJ31_02765</name>
</gene>
<dbReference type="Pfam" id="PF00990">
    <property type="entry name" value="GGDEF"/>
    <property type="match status" value="1"/>
</dbReference>
<dbReference type="SMART" id="SM00091">
    <property type="entry name" value="PAS"/>
    <property type="match status" value="3"/>
</dbReference>
<dbReference type="InterPro" id="IPR000160">
    <property type="entry name" value="GGDEF_dom"/>
</dbReference>
<feature type="domain" description="PAC" evidence="2">
    <location>
        <begin position="340"/>
        <end position="394"/>
    </location>
</feature>
<evidence type="ECO:0008006" key="6">
    <source>
        <dbReference type="Google" id="ProtNLM"/>
    </source>
</evidence>
<sequence>MSQLDKGYRWGSYISNLILEGSNIGTWVWNVQTGETIFNEAWANIIGYSLDELKPLSIDTWLKYVHPDDLKTSELELNQHFSGETKQYVCEARMQHKQGHWVKVLDKGKVLIRDDDGKPLWMFGVHVDVTELWNKEQQVTELKTQLELLTDNLPGFVYQYVLREDGTFYFPFATKKVAEIYGCSAEQILQDANFAMGAVHPDDLETVQVSIEQSKEQMSEWHQTFRVMHPLKGEIWLEGKSSPQKLANGDTIWHGYLHDVTEERNQNEQIRLLSAAVSATTQGIMITDAHTRIIDVNPAFEVLTGYSKQEIIGEMPSKLSSGKHSKDFYLELWQTLSEQEHWRGRVWNRKKTGEAFPVLVTIDVLKNQCDEVTNYICVFSDISEMIAEQELLTDLVNKDPLTGLFNRRALDTLLERKSRSARDEKDFFTIIYFDLDNFKALNDSLGHASGDKMLTDIANKLSKEMREKDMLARVGGDEFVAVIESVNSEELADRIVQRFEDNINEIAKRFGTLEPVSVSIGAAFFPLDGTDPEELLLLADARMYESKNAKKLASNIRLSGT</sequence>
<dbReference type="Pfam" id="PF08447">
    <property type="entry name" value="PAS_3"/>
    <property type="match status" value="2"/>
</dbReference>
<dbReference type="SUPFAM" id="SSF55073">
    <property type="entry name" value="Nucleotide cyclase"/>
    <property type="match status" value="1"/>
</dbReference>
<keyword evidence="5" id="KW-1185">Reference proteome</keyword>
<protein>
    <recommendedName>
        <fullName evidence="6">Diguanylate cyclase</fullName>
    </recommendedName>
</protein>
<feature type="domain" description="PAC" evidence="2">
    <location>
        <begin position="88"/>
        <end position="141"/>
    </location>
</feature>
<dbReference type="SUPFAM" id="SSF55785">
    <property type="entry name" value="PYP-like sensor domain (PAS domain)"/>
    <property type="match status" value="3"/>
</dbReference>
<dbReference type="InterPro" id="IPR035965">
    <property type="entry name" value="PAS-like_dom_sf"/>
</dbReference>
<evidence type="ECO:0000313" key="4">
    <source>
        <dbReference type="EMBL" id="KOO09297.1"/>
    </source>
</evidence>
<organism evidence="4 5">
    <name type="scientific">Vibrio hepatarius</name>
    <dbReference type="NCBI Taxonomy" id="171383"/>
    <lineage>
        <taxon>Bacteria</taxon>
        <taxon>Pseudomonadati</taxon>
        <taxon>Pseudomonadota</taxon>
        <taxon>Gammaproteobacteria</taxon>
        <taxon>Vibrionales</taxon>
        <taxon>Vibrionaceae</taxon>
        <taxon>Vibrio</taxon>
        <taxon>Vibrio oreintalis group</taxon>
    </lineage>
</organism>
<dbReference type="CDD" id="cd01949">
    <property type="entry name" value="GGDEF"/>
    <property type="match status" value="1"/>
</dbReference>
<dbReference type="PROSITE" id="PS50113">
    <property type="entry name" value="PAC"/>
    <property type="match status" value="2"/>
</dbReference>
<dbReference type="Pfam" id="PF13426">
    <property type="entry name" value="PAS_9"/>
    <property type="match status" value="1"/>
</dbReference>
<name>A0A0M0I585_9VIBR</name>
<dbReference type="Proteomes" id="UP000037530">
    <property type="component" value="Unassembled WGS sequence"/>
</dbReference>
<feature type="domain" description="PAS" evidence="1">
    <location>
        <begin position="18"/>
        <end position="84"/>
    </location>
</feature>
<comment type="caution">
    <text evidence="4">The sequence shown here is derived from an EMBL/GenBank/DDBJ whole genome shotgun (WGS) entry which is preliminary data.</text>
</comment>
<evidence type="ECO:0000259" key="2">
    <source>
        <dbReference type="PROSITE" id="PS50113"/>
    </source>
</evidence>
<reference evidence="5" key="1">
    <citation type="submission" date="2015-08" db="EMBL/GenBank/DDBJ databases">
        <title>Vibrio galatheae sp. nov., a novel member of the Vibrionaceae family isolated from the Solomon Islands.</title>
        <authorList>
            <person name="Giubergia S."/>
            <person name="Machado H."/>
            <person name="Mateiu R.V."/>
            <person name="Gram L."/>
        </authorList>
    </citation>
    <scope>NUCLEOTIDE SEQUENCE [LARGE SCALE GENOMIC DNA]</scope>
    <source>
        <strain evidence="5">DSM 19134</strain>
    </source>
</reference>
<dbReference type="PROSITE" id="PS50112">
    <property type="entry name" value="PAS"/>
    <property type="match status" value="2"/>
</dbReference>
<dbReference type="STRING" id="171383.AKJ31_02765"/>
<dbReference type="InterPro" id="IPR052163">
    <property type="entry name" value="DGC-Regulatory_Protein"/>
</dbReference>